<dbReference type="InterPro" id="IPR029055">
    <property type="entry name" value="Ntn_hydrolases_N"/>
</dbReference>
<gene>
    <name evidence="1" type="ordered locus">HCH_06713</name>
</gene>
<dbReference type="GO" id="GO:0016811">
    <property type="term" value="F:hydrolase activity, acting on carbon-nitrogen (but not peptide) bonds, in linear amides"/>
    <property type="evidence" value="ECO:0007669"/>
    <property type="project" value="UniProtKB-ARBA"/>
</dbReference>
<sequence>MTQPNRYAIAIHGGAGTLSKGMLTEDQENEVHAALRQAVMAGKQILAQGGTSLDAVEAAVRELENSEWFNAGKGSVYNYDGDHELDASIMDGATLKAGAVAGVRNSPNPVSVARAVMNKSEHVLLAG</sequence>
<dbReference type="HOGENOM" id="CLU_021603_4_2_6"/>
<dbReference type="Proteomes" id="UP000000238">
    <property type="component" value="Chromosome"/>
</dbReference>
<dbReference type="eggNOG" id="COG1446">
    <property type="taxonomic scope" value="Bacteria"/>
</dbReference>
<dbReference type="PANTHER" id="PTHR10188:SF6">
    <property type="entry name" value="N(4)-(BETA-N-ACETYLGLUCOSAMINYL)-L-ASPARAGINASE"/>
    <property type="match status" value="1"/>
</dbReference>
<dbReference type="AlphaFoldDB" id="Q2S7N4"/>
<dbReference type="KEGG" id="hch:HCH_06713"/>
<dbReference type="InterPro" id="IPR000246">
    <property type="entry name" value="Peptidase_T2"/>
</dbReference>
<dbReference type="EMBL" id="CP000155">
    <property type="protein sequence ID" value="ABC33340.1"/>
    <property type="molecule type" value="Genomic_DNA"/>
</dbReference>
<dbReference type="OrthoDB" id="9780217at2"/>
<dbReference type="PANTHER" id="PTHR10188">
    <property type="entry name" value="L-ASPARAGINASE"/>
    <property type="match status" value="1"/>
</dbReference>
<dbReference type="SUPFAM" id="SSF56235">
    <property type="entry name" value="N-terminal nucleophile aminohydrolases (Ntn hydrolases)"/>
    <property type="match status" value="1"/>
</dbReference>
<name>Q2S7N4_HAHCH</name>
<evidence type="ECO:0000313" key="2">
    <source>
        <dbReference type="Proteomes" id="UP000000238"/>
    </source>
</evidence>
<reference evidence="1 2" key="1">
    <citation type="journal article" date="2005" name="Nucleic Acids Res.">
        <title>Genomic blueprint of Hahella chejuensis, a marine microbe producing an algicidal agent.</title>
        <authorList>
            <person name="Jeong H."/>
            <person name="Yim J.H."/>
            <person name="Lee C."/>
            <person name="Choi S.-H."/>
            <person name="Park Y.K."/>
            <person name="Yoon S.H."/>
            <person name="Hur C.-G."/>
            <person name="Kang H.-Y."/>
            <person name="Kim D."/>
            <person name="Lee H.H."/>
            <person name="Park K.H."/>
            <person name="Park S.-H."/>
            <person name="Park H.-S."/>
            <person name="Lee H.K."/>
            <person name="Oh T.K."/>
            <person name="Kim J.F."/>
        </authorList>
    </citation>
    <scope>NUCLEOTIDE SEQUENCE [LARGE SCALE GENOMIC DNA]</scope>
    <source>
        <strain evidence="1 2">KCTC 2396</strain>
    </source>
</reference>
<dbReference type="RefSeq" id="WP_011400392.1">
    <property type="nucleotide sequence ID" value="NC_007645.1"/>
</dbReference>
<dbReference type="MEROPS" id="T02.002"/>
<accession>Q2S7N4</accession>
<organism evidence="1 2">
    <name type="scientific">Hahella chejuensis (strain KCTC 2396)</name>
    <dbReference type="NCBI Taxonomy" id="349521"/>
    <lineage>
        <taxon>Bacteria</taxon>
        <taxon>Pseudomonadati</taxon>
        <taxon>Pseudomonadota</taxon>
        <taxon>Gammaproteobacteria</taxon>
        <taxon>Oceanospirillales</taxon>
        <taxon>Hahellaceae</taxon>
        <taxon>Hahella</taxon>
    </lineage>
</organism>
<evidence type="ECO:0000313" key="1">
    <source>
        <dbReference type="EMBL" id="ABC33340.1"/>
    </source>
</evidence>
<protein>
    <submittedName>
        <fullName evidence="1">Asparaginase</fullName>
    </submittedName>
</protein>
<dbReference type="Pfam" id="PF01112">
    <property type="entry name" value="Asparaginase_2"/>
    <property type="match status" value="1"/>
</dbReference>
<proteinExistence type="predicted"/>
<keyword evidence="2" id="KW-1185">Reference proteome</keyword>
<dbReference type="STRING" id="349521.HCH_06713"/>